<protein>
    <submittedName>
        <fullName evidence="2">Uncharacterized protein</fullName>
    </submittedName>
</protein>
<proteinExistence type="predicted"/>
<feature type="chain" id="PRO_5028851663" evidence="1">
    <location>
        <begin position="20"/>
        <end position="131"/>
    </location>
</feature>
<evidence type="ECO:0000256" key="1">
    <source>
        <dbReference type="SAM" id="SignalP"/>
    </source>
</evidence>
<keyword evidence="1" id="KW-0732">Signal</keyword>
<keyword evidence="3" id="KW-1185">Reference proteome</keyword>
<reference evidence="2 3" key="1">
    <citation type="submission" date="2020-05" db="EMBL/GenBank/DDBJ databases">
        <title>Mucilaginibacter mali sp. nov.</title>
        <authorList>
            <person name="Kim H.S."/>
            <person name="Lee K.C."/>
            <person name="Suh M.K."/>
            <person name="Kim J.-S."/>
            <person name="Han K.-I."/>
            <person name="Eom M.K."/>
            <person name="Shin Y.K."/>
            <person name="Lee J.-S."/>
        </authorList>
    </citation>
    <scope>NUCLEOTIDE SEQUENCE [LARGE SCALE GENOMIC DNA]</scope>
    <source>
        <strain evidence="2 3">G2-14</strain>
    </source>
</reference>
<accession>A0A7D4UE22</accession>
<sequence>MKALLALVLVVLICHGAKAQEATLGKSRAEIRELIQSNNAIKLTKSTDCDTLSMDGGLKTMMFYKNDVCYASKSVMPMKYMDMVTEQMSKSQYKKLNDTTWTNQAGTVKVEITVDKDKNCFTVNTSQAQAY</sequence>
<dbReference type="EMBL" id="CP054139">
    <property type="protein sequence ID" value="QKJ31119.1"/>
    <property type="molecule type" value="Genomic_DNA"/>
</dbReference>
<dbReference type="RefSeq" id="WP_173415786.1">
    <property type="nucleotide sequence ID" value="NZ_CP054139.1"/>
</dbReference>
<gene>
    <name evidence="2" type="ORF">HQ865_15600</name>
</gene>
<dbReference type="KEGG" id="mmab:HQ865_15600"/>
<evidence type="ECO:0000313" key="2">
    <source>
        <dbReference type="EMBL" id="QKJ31119.1"/>
    </source>
</evidence>
<organism evidence="2 3">
    <name type="scientific">Mucilaginibacter mali</name>
    <dbReference type="NCBI Taxonomy" id="2740462"/>
    <lineage>
        <taxon>Bacteria</taxon>
        <taxon>Pseudomonadati</taxon>
        <taxon>Bacteroidota</taxon>
        <taxon>Sphingobacteriia</taxon>
        <taxon>Sphingobacteriales</taxon>
        <taxon>Sphingobacteriaceae</taxon>
        <taxon>Mucilaginibacter</taxon>
    </lineage>
</organism>
<name>A0A7D4UE22_9SPHI</name>
<feature type="signal peptide" evidence="1">
    <location>
        <begin position="1"/>
        <end position="19"/>
    </location>
</feature>
<dbReference type="AlphaFoldDB" id="A0A7D4UE22"/>
<evidence type="ECO:0000313" key="3">
    <source>
        <dbReference type="Proteomes" id="UP000505355"/>
    </source>
</evidence>
<dbReference type="Proteomes" id="UP000505355">
    <property type="component" value="Chromosome"/>
</dbReference>